<feature type="repeat" description="Pumilio" evidence="7">
    <location>
        <begin position="730"/>
        <end position="765"/>
    </location>
</feature>
<dbReference type="PROSITE" id="PS50303">
    <property type="entry name" value="PUM_HD"/>
    <property type="match status" value="1"/>
</dbReference>
<dbReference type="InterPro" id="IPR001313">
    <property type="entry name" value="Pumilio_RNA-bd_rpt"/>
</dbReference>
<dbReference type="InterPro" id="IPR033133">
    <property type="entry name" value="PUM-HD"/>
</dbReference>
<feature type="repeat" description="Pumilio" evidence="7">
    <location>
        <begin position="771"/>
        <end position="808"/>
    </location>
</feature>
<feature type="compositionally biased region" description="Low complexity" evidence="8">
    <location>
        <begin position="1"/>
        <end position="32"/>
    </location>
</feature>
<dbReference type="AlphaFoldDB" id="A0A9P6B8F1"/>
<organism evidence="10 11">
    <name type="scientific">Hydnum rufescens UP504</name>
    <dbReference type="NCBI Taxonomy" id="1448309"/>
    <lineage>
        <taxon>Eukaryota</taxon>
        <taxon>Fungi</taxon>
        <taxon>Dikarya</taxon>
        <taxon>Basidiomycota</taxon>
        <taxon>Agaricomycotina</taxon>
        <taxon>Agaricomycetes</taxon>
        <taxon>Cantharellales</taxon>
        <taxon>Hydnaceae</taxon>
        <taxon>Hydnum</taxon>
    </lineage>
</organism>
<reference evidence="10" key="1">
    <citation type="journal article" date="2020" name="Nat. Commun.">
        <title>Large-scale genome sequencing of mycorrhizal fungi provides insights into the early evolution of symbiotic traits.</title>
        <authorList>
            <person name="Miyauchi S."/>
            <person name="Kiss E."/>
            <person name="Kuo A."/>
            <person name="Drula E."/>
            <person name="Kohler A."/>
            <person name="Sanchez-Garcia M."/>
            <person name="Morin E."/>
            <person name="Andreopoulos B."/>
            <person name="Barry K.W."/>
            <person name="Bonito G."/>
            <person name="Buee M."/>
            <person name="Carver A."/>
            <person name="Chen C."/>
            <person name="Cichocki N."/>
            <person name="Clum A."/>
            <person name="Culley D."/>
            <person name="Crous P.W."/>
            <person name="Fauchery L."/>
            <person name="Girlanda M."/>
            <person name="Hayes R.D."/>
            <person name="Keri Z."/>
            <person name="LaButti K."/>
            <person name="Lipzen A."/>
            <person name="Lombard V."/>
            <person name="Magnuson J."/>
            <person name="Maillard F."/>
            <person name="Murat C."/>
            <person name="Nolan M."/>
            <person name="Ohm R.A."/>
            <person name="Pangilinan J."/>
            <person name="Pereira M.F."/>
            <person name="Perotto S."/>
            <person name="Peter M."/>
            <person name="Pfister S."/>
            <person name="Riley R."/>
            <person name="Sitrit Y."/>
            <person name="Stielow J.B."/>
            <person name="Szollosi G."/>
            <person name="Zifcakova L."/>
            <person name="Stursova M."/>
            <person name="Spatafora J.W."/>
            <person name="Tedersoo L."/>
            <person name="Vaario L.M."/>
            <person name="Yamada A."/>
            <person name="Yan M."/>
            <person name="Wang P."/>
            <person name="Xu J."/>
            <person name="Bruns T."/>
            <person name="Baldrian P."/>
            <person name="Vilgalys R."/>
            <person name="Dunand C."/>
            <person name="Henrissat B."/>
            <person name="Grigoriev I.V."/>
            <person name="Hibbett D."/>
            <person name="Nagy L.G."/>
            <person name="Martin F.M."/>
        </authorList>
    </citation>
    <scope>NUCLEOTIDE SEQUENCE</scope>
    <source>
        <strain evidence="10">UP504</strain>
    </source>
</reference>
<dbReference type="InterPro" id="IPR016024">
    <property type="entry name" value="ARM-type_fold"/>
</dbReference>
<feature type="compositionally biased region" description="Basic and acidic residues" evidence="8">
    <location>
        <begin position="166"/>
        <end position="184"/>
    </location>
</feature>
<evidence type="ECO:0000313" key="11">
    <source>
        <dbReference type="Proteomes" id="UP000886523"/>
    </source>
</evidence>
<dbReference type="Proteomes" id="UP000886523">
    <property type="component" value="Unassembled WGS sequence"/>
</dbReference>
<dbReference type="PANTHER" id="PTHR12537">
    <property type="entry name" value="RNA BINDING PROTEIN PUMILIO-RELATED"/>
    <property type="match status" value="1"/>
</dbReference>
<feature type="compositionally biased region" description="Polar residues" evidence="8">
    <location>
        <begin position="60"/>
        <end position="93"/>
    </location>
</feature>
<dbReference type="Gene3D" id="1.25.10.10">
    <property type="entry name" value="Leucine-rich Repeat Variant"/>
    <property type="match status" value="1"/>
</dbReference>
<feature type="compositionally biased region" description="Polar residues" evidence="8">
    <location>
        <begin position="38"/>
        <end position="48"/>
    </location>
</feature>
<gene>
    <name evidence="10" type="ORF">BS47DRAFT_1338447</name>
</gene>
<name>A0A9P6B8F1_9AGAM</name>
<evidence type="ECO:0000256" key="7">
    <source>
        <dbReference type="PROSITE-ProRule" id="PRU00317"/>
    </source>
</evidence>
<dbReference type="InterPro" id="IPR033712">
    <property type="entry name" value="Pumilio_RNA-bd"/>
</dbReference>
<evidence type="ECO:0000259" key="9">
    <source>
        <dbReference type="PROSITE" id="PS50303"/>
    </source>
</evidence>
<protein>
    <recommendedName>
        <fullName evidence="6">Pumilio homology domain family member 3</fullName>
    </recommendedName>
</protein>
<evidence type="ECO:0000256" key="1">
    <source>
        <dbReference type="ARBA" id="ARBA00004496"/>
    </source>
</evidence>
<sequence length="890" mass="97936">MSMAANGTSSLEPSGSSSQSVGNPSPSGSPNPAAHNRMLNSASATNVLGSMGPNVGLRGINNSWQVWSNGVSPASTPISKRTPSMSSSASVPETPQPPQGGWIAAKPSGGAWEVGTPAGKDWDGSSPQREPGSLEHSSPSNSGFRFQHARQRQAAAAQAAAFTTPHKRDDPTARRAVSDSDRRGLGGPSSEAANATSKMSPAKLPSPFAPLQSAYTPPHSLSGPPNVHYDGIPVRTTTDEPTLGLRNLAIEDSYDPSLPLNPPKPYPSVNHGSALSGQSGPPQSQQRGPFGGYPQPPDYTQYYSGALAPEGYPEYSYGYDRYRPTGADPSLYPGPNPLQSPYPPHRSPHPTDLRRPLNTMYYPEFNNVGVGPPPGTQFYYHPPPHQPMLFHTPASPMPSPMLRTAVSNSLGDKKREPSNLQFGFQHQQVPMQHQQNLLMPGIRHGTLAISSLLPGTLFPGNLRVPRTIHPHPFQQLHHPPRSRRIIAQLDTAGIRSPLLEEFRSNKSRKWELKDIFGHLVEFSGDQHGSRFIQQKLETASSEDKQVIFDEILPDNILPLITDVFGNYVVQKLFEHGTQFQKTILARSMEGHVLALSLQMYGCRVVQKAIEFVLPEQQSMLVKELDGQILKCVKDANGNHVIQKLIERVSPDRLPFVVSFCGAVYELSTHPYGCRVLQRCFEYLPDSQTRPLLDELQKYAPNLMQDQFGNYVIQFVLERGSVEDRAIMISKLKGQMLAMSKHKFASNVCEKALVMASPDDRRALIDEIMTPKLDGMSPIVIMMKDQFANYVLQRALNTVEDSQREQLVNRIRPHLTTMRRYSNTYSKHLAAIERLLAEKSTTPKTTSPSQEDRSSRPVTISEVPAISEPLSTATLSAIPDQSIHRTLDFQS</sequence>
<proteinExistence type="inferred from homology"/>
<keyword evidence="2" id="KW-0963">Cytoplasm</keyword>
<feature type="compositionally biased region" description="Low complexity" evidence="8">
    <location>
        <begin position="272"/>
        <end position="288"/>
    </location>
</feature>
<dbReference type="GO" id="GO:0005737">
    <property type="term" value="C:cytoplasm"/>
    <property type="evidence" value="ECO:0007669"/>
    <property type="project" value="UniProtKB-SubCell"/>
</dbReference>
<feature type="compositionally biased region" description="Pro residues" evidence="8">
    <location>
        <begin position="332"/>
        <end position="345"/>
    </location>
</feature>
<evidence type="ECO:0000256" key="3">
    <source>
        <dbReference type="ARBA" id="ARBA00022737"/>
    </source>
</evidence>
<dbReference type="Pfam" id="PF00806">
    <property type="entry name" value="PUF"/>
    <property type="match status" value="8"/>
</dbReference>
<evidence type="ECO:0000313" key="10">
    <source>
        <dbReference type="EMBL" id="KAF9518191.1"/>
    </source>
</evidence>
<comment type="caution">
    <text evidence="10">The sequence shown here is derived from an EMBL/GenBank/DDBJ whole genome shotgun (WGS) entry which is preliminary data.</text>
</comment>
<accession>A0A9P6B8F1</accession>
<dbReference type="OrthoDB" id="668540at2759"/>
<feature type="repeat" description="Pumilio" evidence="7">
    <location>
        <begin position="658"/>
        <end position="693"/>
    </location>
</feature>
<dbReference type="PROSITE" id="PS50302">
    <property type="entry name" value="PUM"/>
    <property type="match status" value="7"/>
</dbReference>
<feature type="compositionally biased region" description="Low complexity" evidence="8">
    <location>
        <begin position="838"/>
        <end position="848"/>
    </location>
</feature>
<feature type="region of interest" description="Disordered" evidence="8">
    <location>
        <begin position="318"/>
        <end position="353"/>
    </location>
</feature>
<dbReference type="InterPro" id="IPR011989">
    <property type="entry name" value="ARM-like"/>
</dbReference>
<feature type="region of interest" description="Disordered" evidence="8">
    <location>
        <begin position="837"/>
        <end position="864"/>
    </location>
</feature>
<evidence type="ECO:0000256" key="4">
    <source>
        <dbReference type="ARBA" id="ARBA00022884"/>
    </source>
</evidence>
<evidence type="ECO:0000256" key="6">
    <source>
        <dbReference type="ARBA" id="ARBA00081811"/>
    </source>
</evidence>
<evidence type="ECO:0000256" key="5">
    <source>
        <dbReference type="ARBA" id="ARBA00060736"/>
    </source>
</evidence>
<dbReference type="SUPFAM" id="SSF48371">
    <property type="entry name" value="ARM repeat"/>
    <property type="match status" value="1"/>
</dbReference>
<comment type="subcellular location">
    <subcellularLocation>
        <location evidence="1">Cytoplasm</location>
    </subcellularLocation>
</comment>
<comment type="similarity">
    <text evidence="5">Belongs to the PUF3 family.</text>
</comment>
<feature type="repeat" description="Pumilio" evidence="7">
    <location>
        <begin position="514"/>
        <end position="549"/>
    </location>
</feature>
<evidence type="ECO:0000256" key="2">
    <source>
        <dbReference type="ARBA" id="ARBA00022490"/>
    </source>
</evidence>
<feature type="compositionally biased region" description="Low complexity" evidence="8">
    <location>
        <begin position="152"/>
        <end position="162"/>
    </location>
</feature>
<feature type="repeat" description="Pumilio" evidence="7">
    <location>
        <begin position="550"/>
        <end position="586"/>
    </location>
</feature>
<feature type="repeat" description="Pumilio" evidence="7">
    <location>
        <begin position="694"/>
        <end position="729"/>
    </location>
</feature>
<keyword evidence="3" id="KW-0677">Repeat</keyword>
<feature type="repeat" description="Pumilio" evidence="7">
    <location>
        <begin position="587"/>
        <end position="622"/>
    </location>
</feature>
<dbReference type="CDD" id="cd07920">
    <property type="entry name" value="Pumilio"/>
    <property type="match status" value="1"/>
</dbReference>
<keyword evidence="11" id="KW-1185">Reference proteome</keyword>
<dbReference type="EMBL" id="MU128926">
    <property type="protein sequence ID" value="KAF9518191.1"/>
    <property type="molecule type" value="Genomic_DNA"/>
</dbReference>
<dbReference type="FunFam" id="1.25.10.10:FF:000004">
    <property type="entry name" value="Pumilio homolog 1 isoform 2"/>
    <property type="match status" value="1"/>
</dbReference>
<dbReference type="PANTHER" id="PTHR12537:SF12">
    <property type="entry name" value="MATERNAL PROTEIN PUMILIO"/>
    <property type="match status" value="1"/>
</dbReference>
<evidence type="ECO:0000256" key="8">
    <source>
        <dbReference type="SAM" id="MobiDB-lite"/>
    </source>
</evidence>
<keyword evidence="4" id="KW-0694">RNA-binding</keyword>
<dbReference type="GO" id="GO:0003730">
    <property type="term" value="F:mRNA 3'-UTR binding"/>
    <property type="evidence" value="ECO:0007669"/>
    <property type="project" value="TreeGrafter"/>
</dbReference>
<feature type="region of interest" description="Disordered" evidence="8">
    <location>
        <begin position="1"/>
        <end position="240"/>
    </location>
</feature>
<feature type="domain" description="PUM-HD" evidence="9">
    <location>
        <begin position="494"/>
        <end position="835"/>
    </location>
</feature>
<feature type="region of interest" description="Disordered" evidence="8">
    <location>
        <begin position="254"/>
        <end position="305"/>
    </location>
</feature>
<dbReference type="SMART" id="SM00025">
    <property type="entry name" value="Pumilio"/>
    <property type="match status" value="8"/>
</dbReference>
<dbReference type="GO" id="GO:0000288">
    <property type="term" value="P:nuclear-transcribed mRNA catabolic process, deadenylation-dependent decay"/>
    <property type="evidence" value="ECO:0007669"/>
    <property type="project" value="TreeGrafter"/>
</dbReference>